<dbReference type="InterPro" id="IPR002701">
    <property type="entry name" value="CM_II_prokaryot"/>
</dbReference>
<dbReference type="PANTHER" id="PTHR38041">
    <property type="entry name" value="CHORISMATE MUTASE"/>
    <property type="match status" value="1"/>
</dbReference>
<evidence type="ECO:0000259" key="3">
    <source>
        <dbReference type="PROSITE" id="PS51168"/>
    </source>
</evidence>
<proteinExistence type="predicted"/>
<reference evidence="4" key="1">
    <citation type="submission" date="2022-11" db="EMBL/GenBank/DDBJ databases">
        <authorList>
            <person name="Petersen C."/>
        </authorList>
    </citation>
    <scope>NUCLEOTIDE SEQUENCE</scope>
    <source>
        <strain evidence="4">IBT 34128</strain>
    </source>
</reference>
<dbReference type="PROSITE" id="PS51168">
    <property type="entry name" value="CHORISMATE_MUT_2"/>
    <property type="match status" value="1"/>
</dbReference>
<dbReference type="GeneID" id="81391519"/>
<dbReference type="InterPro" id="IPR036979">
    <property type="entry name" value="CM_dom_sf"/>
</dbReference>
<keyword evidence="5" id="KW-1185">Reference proteome</keyword>
<accession>A0A9W9FQX6</accession>
<feature type="signal peptide" evidence="2">
    <location>
        <begin position="1"/>
        <end position="18"/>
    </location>
</feature>
<keyword evidence="2" id="KW-0732">Signal</keyword>
<dbReference type="GO" id="GO:0046417">
    <property type="term" value="P:chorismate metabolic process"/>
    <property type="evidence" value="ECO:0007669"/>
    <property type="project" value="InterPro"/>
</dbReference>
<feature type="domain" description="Chorismate mutase" evidence="3">
    <location>
        <begin position="63"/>
        <end position="153"/>
    </location>
</feature>
<evidence type="ECO:0000313" key="5">
    <source>
        <dbReference type="Proteomes" id="UP001141434"/>
    </source>
</evidence>
<dbReference type="AlphaFoldDB" id="A0A9W9FQX6"/>
<dbReference type="GO" id="GO:0004106">
    <property type="term" value="F:chorismate mutase activity"/>
    <property type="evidence" value="ECO:0007669"/>
    <property type="project" value="InterPro"/>
</dbReference>
<reference evidence="4" key="2">
    <citation type="journal article" date="2023" name="IMA Fungus">
        <title>Comparative genomic study of the Penicillium genus elucidates a diverse pangenome and 15 lateral gene transfer events.</title>
        <authorList>
            <person name="Petersen C."/>
            <person name="Sorensen T."/>
            <person name="Nielsen M.R."/>
            <person name="Sondergaard T.E."/>
            <person name="Sorensen J.L."/>
            <person name="Fitzpatrick D.A."/>
            <person name="Frisvad J.C."/>
            <person name="Nielsen K.L."/>
        </authorList>
    </citation>
    <scope>NUCLEOTIDE SEQUENCE</scope>
    <source>
        <strain evidence="4">IBT 34128</strain>
    </source>
</reference>
<dbReference type="Pfam" id="PF01817">
    <property type="entry name" value="CM_2"/>
    <property type="match status" value="1"/>
</dbReference>
<dbReference type="Gene3D" id="1.20.59.10">
    <property type="entry name" value="Chorismate mutase"/>
    <property type="match status" value="1"/>
</dbReference>
<comment type="caution">
    <text evidence="4">The sequence shown here is derived from an EMBL/GenBank/DDBJ whole genome shotgun (WGS) entry which is preliminary data.</text>
</comment>
<feature type="chain" id="PRO_5040888673" description="Chorismate mutase domain-containing protein" evidence="2">
    <location>
        <begin position="19"/>
        <end position="163"/>
    </location>
</feature>
<evidence type="ECO:0000256" key="1">
    <source>
        <dbReference type="ARBA" id="ARBA00023235"/>
    </source>
</evidence>
<protein>
    <recommendedName>
        <fullName evidence="3">Chorismate mutase domain-containing protein</fullName>
    </recommendedName>
</protein>
<dbReference type="OrthoDB" id="2843337at2759"/>
<sequence length="163" mass="17946">MLMQEVLSLLPLLPLVAAPVIKPSSVDSCYGTTLPSLAPSTDHRLVPWRFPSVHFSALNGTLSTCCESLNEIRTVLDQIDDQLLDLLNRRAAYVREATRFKSTRASVNMPSRNQAVVQQAEQRAIHIGMPVIIARAAMGAVLNGSVLFEQCILRNLTAVVYLF</sequence>
<dbReference type="Proteomes" id="UP001141434">
    <property type="component" value="Unassembled WGS sequence"/>
</dbReference>
<evidence type="ECO:0000256" key="2">
    <source>
        <dbReference type="SAM" id="SignalP"/>
    </source>
</evidence>
<gene>
    <name evidence="4" type="ORF">NUU61_001769</name>
</gene>
<dbReference type="InterPro" id="IPR036263">
    <property type="entry name" value="Chorismate_II_sf"/>
</dbReference>
<dbReference type="GO" id="GO:0009697">
    <property type="term" value="P:salicylic acid biosynthetic process"/>
    <property type="evidence" value="ECO:0007669"/>
    <property type="project" value="TreeGrafter"/>
</dbReference>
<name>A0A9W9FQX6_9EURO</name>
<keyword evidence="1" id="KW-0413">Isomerase</keyword>
<evidence type="ECO:0000313" key="4">
    <source>
        <dbReference type="EMBL" id="KAJ5104422.1"/>
    </source>
</evidence>
<dbReference type="RefSeq" id="XP_056513418.1">
    <property type="nucleotide sequence ID" value="XM_056652351.1"/>
</dbReference>
<dbReference type="PANTHER" id="PTHR38041:SF1">
    <property type="entry name" value="CHORISMATE MUTASE"/>
    <property type="match status" value="1"/>
</dbReference>
<dbReference type="SUPFAM" id="SSF48600">
    <property type="entry name" value="Chorismate mutase II"/>
    <property type="match status" value="1"/>
</dbReference>
<dbReference type="EMBL" id="JAPMSZ010000004">
    <property type="protein sequence ID" value="KAJ5104422.1"/>
    <property type="molecule type" value="Genomic_DNA"/>
</dbReference>
<dbReference type="InterPro" id="IPR051331">
    <property type="entry name" value="Chorismate_mutase-related"/>
</dbReference>
<organism evidence="4 5">
    <name type="scientific">Penicillium alfredii</name>
    <dbReference type="NCBI Taxonomy" id="1506179"/>
    <lineage>
        <taxon>Eukaryota</taxon>
        <taxon>Fungi</taxon>
        <taxon>Dikarya</taxon>
        <taxon>Ascomycota</taxon>
        <taxon>Pezizomycotina</taxon>
        <taxon>Eurotiomycetes</taxon>
        <taxon>Eurotiomycetidae</taxon>
        <taxon>Eurotiales</taxon>
        <taxon>Aspergillaceae</taxon>
        <taxon>Penicillium</taxon>
    </lineage>
</organism>
<dbReference type="SMART" id="SM00830">
    <property type="entry name" value="CM_2"/>
    <property type="match status" value="1"/>
</dbReference>